<dbReference type="EMBL" id="SUMG01000064">
    <property type="protein sequence ID" value="NBG89715.1"/>
    <property type="molecule type" value="Genomic_DNA"/>
</dbReference>
<name>A0AA44BGF7_9CLOT</name>
<dbReference type="AlphaFoldDB" id="A0AA44BGF7"/>
<dbReference type="RefSeq" id="WP_245394431.1">
    <property type="nucleotide sequence ID" value="NZ_SUMG01000064.1"/>
</dbReference>
<dbReference type="Proteomes" id="UP000449710">
    <property type="component" value="Unassembled WGS sequence"/>
</dbReference>
<evidence type="ECO:0000313" key="4">
    <source>
        <dbReference type="Proteomes" id="UP000449710"/>
    </source>
</evidence>
<gene>
    <name evidence="3" type="ORF">ISALK_14740</name>
</gene>
<feature type="non-terminal residue" evidence="3">
    <location>
        <position position="134"/>
    </location>
</feature>
<evidence type="ECO:0000313" key="3">
    <source>
        <dbReference type="EMBL" id="NBG89715.1"/>
    </source>
</evidence>
<feature type="compositionally biased region" description="Basic and acidic residues" evidence="1">
    <location>
        <begin position="1"/>
        <end position="15"/>
    </location>
</feature>
<evidence type="ECO:0000259" key="2">
    <source>
        <dbReference type="Pfam" id="PF25976"/>
    </source>
</evidence>
<feature type="region of interest" description="Disordered" evidence="1">
    <location>
        <begin position="1"/>
        <end position="23"/>
    </location>
</feature>
<organism evidence="3 4">
    <name type="scientific">Isachenkonia alkalipeptolytica</name>
    <dbReference type="NCBI Taxonomy" id="2565777"/>
    <lineage>
        <taxon>Bacteria</taxon>
        <taxon>Bacillati</taxon>
        <taxon>Bacillota</taxon>
        <taxon>Clostridia</taxon>
        <taxon>Eubacteriales</taxon>
        <taxon>Clostridiaceae</taxon>
        <taxon>Isachenkonia</taxon>
    </lineage>
</organism>
<dbReference type="Pfam" id="PF25976">
    <property type="entry name" value="LpqB_N"/>
    <property type="match status" value="1"/>
</dbReference>
<evidence type="ECO:0000256" key="1">
    <source>
        <dbReference type="SAM" id="MobiDB-lite"/>
    </source>
</evidence>
<keyword evidence="4" id="KW-1185">Reference proteome</keyword>
<reference evidence="3 4" key="1">
    <citation type="submission" date="2019-04" db="EMBL/GenBank/DDBJ databases">
        <title>Isachenkonia alkalipeptolytica gen. nov. sp. nov. a new anaerobic, alkiliphilic organothrophic bacterium capable to reduce synthesized ferrihydrite isolated from a soda lake.</title>
        <authorList>
            <person name="Toshchakov S.V."/>
            <person name="Zavarzina D.G."/>
            <person name="Zhilina T.N."/>
            <person name="Kostrikina N.A."/>
            <person name="Kublanov I.V."/>
        </authorList>
    </citation>
    <scope>NUCLEOTIDE SEQUENCE [LARGE SCALE GENOMIC DNA]</scope>
    <source>
        <strain evidence="3 4">Z-1701</strain>
    </source>
</reference>
<sequence>MKRADGPRAAARESIDVAPHPPADGASIDLVVGGFLQAMASARDDYRVARTYLTSDIADRWDPHAKGTIYDATNHKPASTVATAALQAPVVGQIDSRGHYHPTSSQTLNHDFGMAQESGQWRISRPPEGVLISQ</sequence>
<comment type="caution">
    <text evidence="3">The sequence shown here is derived from an EMBL/GenBank/DDBJ whole genome shotgun (WGS) entry which is preliminary data.</text>
</comment>
<protein>
    <recommendedName>
        <fullName evidence="2">Lipoprotein LpqB N-terminal domain-containing protein</fullName>
    </recommendedName>
</protein>
<dbReference type="InterPro" id="IPR059026">
    <property type="entry name" value="LpqB_N"/>
</dbReference>
<proteinExistence type="predicted"/>
<accession>A0AA44BGF7</accession>
<feature type="domain" description="Lipoprotein LpqB N-terminal" evidence="2">
    <location>
        <begin position="21"/>
        <end position="134"/>
    </location>
</feature>